<protein>
    <recommendedName>
        <fullName evidence="2">Mtf2-like C-terminal domain-containing protein</fullName>
    </recommendedName>
</protein>
<keyword evidence="4" id="KW-1185">Reference proteome</keyword>
<dbReference type="EMBL" id="CP031386">
    <property type="protein sequence ID" value="QPG95446.1"/>
    <property type="molecule type" value="Genomic_DNA"/>
</dbReference>
<dbReference type="PANTHER" id="PTHR39468:SF1">
    <property type="entry name" value="MTF2-LIKE C-TERMINAL DOMAIN-CONTAINING PROTEIN"/>
    <property type="match status" value="1"/>
</dbReference>
<dbReference type="InterPro" id="IPR040009">
    <property type="entry name" value="Mtf2/C5D6.12-like"/>
</dbReference>
<evidence type="ECO:0000256" key="1">
    <source>
        <dbReference type="SAM" id="MobiDB-lite"/>
    </source>
</evidence>
<reference evidence="3 4" key="1">
    <citation type="journal article" date="2018" name="PLoS Genet.">
        <title>Repeat elements organise 3D genome structure and mediate transcription in the filamentous fungus Epichloe festucae.</title>
        <authorList>
            <person name="Winter D.J."/>
            <person name="Ganley A.R.D."/>
            <person name="Young C.A."/>
            <person name="Liachko I."/>
            <person name="Schardl C.L."/>
            <person name="Dupont P.Y."/>
            <person name="Berry D."/>
            <person name="Ram A."/>
            <person name="Scott B."/>
            <person name="Cox M.P."/>
        </authorList>
    </citation>
    <scope>NUCLEOTIDE SEQUENCE [LARGE SCALE GENOMIC DNA]</scope>
    <source>
        <strain evidence="3 4">Fl1</strain>
    </source>
</reference>
<feature type="region of interest" description="Disordered" evidence="1">
    <location>
        <begin position="28"/>
        <end position="56"/>
    </location>
</feature>
<dbReference type="GO" id="GO:0005739">
    <property type="term" value="C:mitochondrion"/>
    <property type="evidence" value="ECO:0007669"/>
    <property type="project" value="InterPro"/>
</dbReference>
<dbReference type="AlphaFoldDB" id="A0A7S9KN67"/>
<dbReference type="PANTHER" id="PTHR39468">
    <property type="entry name" value="CHROMOSOME 7, WHOLE GENOME SHOTGUN SEQUENCE"/>
    <property type="match status" value="1"/>
</dbReference>
<evidence type="ECO:0000259" key="2">
    <source>
        <dbReference type="Pfam" id="PF19189"/>
    </source>
</evidence>
<feature type="region of interest" description="Disordered" evidence="1">
    <location>
        <begin position="232"/>
        <end position="267"/>
    </location>
</feature>
<feature type="region of interest" description="Disordered" evidence="1">
    <location>
        <begin position="91"/>
        <end position="120"/>
    </location>
</feature>
<evidence type="ECO:0000313" key="4">
    <source>
        <dbReference type="Proteomes" id="UP000594364"/>
    </source>
</evidence>
<organism evidence="3 4">
    <name type="scientific">Epichloe festucae (strain Fl1)</name>
    <dbReference type="NCBI Taxonomy" id="877507"/>
    <lineage>
        <taxon>Eukaryota</taxon>
        <taxon>Fungi</taxon>
        <taxon>Dikarya</taxon>
        <taxon>Ascomycota</taxon>
        <taxon>Pezizomycotina</taxon>
        <taxon>Sordariomycetes</taxon>
        <taxon>Hypocreomycetidae</taxon>
        <taxon>Hypocreales</taxon>
        <taxon>Clavicipitaceae</taxon>
        <taxon>Epichloe</taxon>
    </lineage>
</organism>
<accession>A0A7S9KN67</accession>
<dbReference type="Pfam" id="PF19189">
    <property type="entry name" value="Mtf2"/>
    <property type="match status" value="1"/>
</dbReference>
<dbReference type="InterPro" id="IPR043837">
    <property type="entry name" value="Mtf2-like_C"/>
</dbReference>
<dbReference type="Proteomes" id="UP000594364">
    <property type="component" value="Chromosome 2"/>
</dbReference>
<evidence type="ECO:0000313" key="3">
    <source>
        <dbReference type="EMBL" id="QPG95446.1"/>
    </source>
</evidence>
<dbReference type="OrthoDB" id="2444174at2759"/>
<feature type="domain" description="Mtf2-like C-terminal" evidence="2">
    <location>
        <begin position="195"/>
        <end position="407"/>
    </location>
</feature>
<proteinExistence type="predicted"/>
<sequence>MSSTLVPFLYQTRTLQRALRSRNVVQFARSAHVPPRRSKPRKQDNSIPFEWDHDTPLDDVGNAADKQSTITPSEAEVFKGIFDDIAQGRMPSARKRPAPSGTTPHLHVSSVPSSKEQAPGMARSIVEQARVTEFRDKILRRYPPSLRHAAQVALGLYELEPKSNNGAASKMMELDEAYRARREERTKYEGARTEERERVDALMEACDTDAALWRVMETEVFSLPARLGIAQGAKRKGKTGKAGRTRQRKSATENNAPPPADTHAADEKRVMDVHGPLYPHFINRGLALFETALSRPSDYAFEILPRIKELGLPSYVLGVSSPFYSRLARMHWNRFGDASSALDVLQEMNSAGLYADEGVCELLMTMRDHLHGCAWGAQGPFVMGVMEAPPYDGTLTQRLEDMEKHAVRSMIT</sequence>
<feature type="compositionally biased region" description="Basic residues" evidence="1">
    <location>
        <begin position="233"/>
        <end position="249"/>
    </location>
</feature>
<gene>
    <name evidence="3" type="ORF">C2857_000693</name>
</gene>
<name>A0A7S9KN67_EPIFF</name>